<dbReference type="RefSeq" id="WP_033435882.1">
    <property type="nucleotide sequence ID" value="NZ_CP034550.1"/>
</dbReference>
<evidence type="ECO:0000256" key="1">
    <source>
        <dbReference type="ARBA" id="ARBA00001974"/>
    </source>
</evidence>
<dbReference type="Proteomes" id="UP000325787">
    <property type="component" value="Chromosome"/>
</dbReference>
<dbReference type="PRINTS" id="PR00420">
    <property type="entry name" value="RNGMNOXGNASE"/>
</dbReference>
<dbReference type="InterPro" id="IPR036249">
    <property type="entry name" value="Thioredoxin-like_sf"/>
</dbReference>
<evidence type="ECO:0000256" key="2">
    <source>
        <dbReference type="ARBA" id="ARBA00007801"/>
    </source>
</evidence>
<evidence type="ECO:0000313" key="7">
    <source>
        <dbReference type="EMBL" id="QFZ19269.1"/>
    </source>
</evidence>
<evidence type="ECO:0000313" key="6">
    <source>
        <dbReference type="EMBL" id="ARS01465.1"/>
    </source>
</evidence>
<feature type="domain" description="FAD-binding" evidence="5">
    <location>
        <begin position="7"/>
        <end position="350"/>
    </location>
</feature>
<dbReference type="SUPFAM" id="SSF52833">
    <property type="entry name" value="Thioredoxin-like"/>
    <property type="match status" value="1"/>
</dbReference>
<evidence type="ECO:0000259" key="5">
    <source>
        <dbReference type="Pfam" id="PF01494"/>
    </source>
</evidence>
<dbReference type="EMBL" id="KY287782">
    <property type="protein sequence ID" value="ARS01465.1"/>
    <property type="molecule type" value="Genomic_DNA"/>
</dbReference>
<dbReference type="Pfam" id="PF01494">
    <property type="entry name" value="FAD_binding_3"/>
    <property type="match status" value="1"/>
</dbReference>
<dbReference type="KEGG" id="ssyi:EKG83_19115"/>
<dbReference type="EMBL" id="CP034550">
    <property type="protein sequence ID" value="QFZ19269.1"/>
    <property type="molecule type" value="Genomic_DNA"/>
</dbReference>
<dbReference type="InterPro" id="IPR036188">
    <property type="entry name" value="FAD/NAD-bd_sf"/>
</dbReference>
<dbReference type="GO" id="GO:0016709">
    <property type="term" value="F:oxidoreductase activity, acting on paired donors, with incorporation or reduction of molecular oxygen, NAD(P)H as one donor, and incorporation of one atom of oxygen"/>
    <property type="evidence" value="ECO:0007669"/>
    <property type="project" value="UniProtKB-ARBA"/>
</dbReference>
<dbReference type="Gene3D" id="3.40.30.120">
    <property type="match status" value="1"/>
</dbReference>
<keyword evidence="4" id="KW-0274">FAD</keyword>
<dbReference type="Gene3D" id="3.30.70.2450">
    <property type="match status" value="1"/>
</dbReference>
<name>A0A1X9WEL8_SACSY</name>
<protein>
    <submittedName>
        <fullName evidence="6">NcmL</fullName>
    </submittedName>
</protein>
<organism evidence="6">
    <name type="scientific">Saccharothrix syringae</name>
    <name type="common">Nocardiopsis syringae</name>
    <dbReference type="NCBI Taxonomy" id="103733"/>
    <lineage>
        <taxon>Bacteria</taxon>
        <taxon>Bacillati</taxon>
        <taxon>Actinomycetota</taxon>
        <taxon>Actinomycetes</taxon>
        <taxon>Pseudonocardiales</taxon>
        <taxon>Pseudonocardiaceae</taxon>
        <taxon>Saccharothrix</taxon>
    </lineage>
</organism>
<proteinExistence type="inferred from homology"/>
<keyword evidence="8" id="KW-1185">Reference proteome</keyword>
<evidence type="ECO:0000256" key="3">
    <source>
        <dbReference type="ARBA" id="ARBA00022630"/>
    </source>
</evidence>
<reference evidence="7" key="2">
    <citation type="submission" date="2018-12" db="EMBL/GenBank/DDBJ databases">
        <title>Complete genome of Saccharothrix syringae NRRL B-16468, the nocamycin producer.</title>
        <authorList>
            <person name="Mo X."/>
            <person name="Yang S."/>
        </authorList>
    </citation>
    <scope>NUCLEOTIDE SEQUENCE [LARGE SCALE GENOMIC DNA]</scope>
    <source>
        <strain evidence="7">NRRL B-16468</strain>
    </source>
</reference>
<comment type="cofactor">
    <cofactor evidence="1">
        <name>FAD</name>
        <dbReference type="ChEBI" id="CHEBI:57692"/>
    </cofactor>
</comment>
<accession>A0A1X9WEL8</accession>
<reference evidence="6" key="1">
    <citation type="submission" date="2016-12" db="EMBL/GenBank/DDBJ databases">
        <title>Identification of nocamycin biosynthetic gene cluster from Saccharothrix syringae NRRL B-16468 and generation of new nocamycin derivatives by manipulating gene cluster.</title>
        <authorList>
            <person name="Mo X."/>
            <person name="Shi C."/>
            <person name="Gui C."/>
            <person name="Ju J."/>
            <person name="Wang Q."/>
        </authorList>
    </citation>
    <scope>NUCLEOTIDE SEQUENCE</scope>
</reference>
<reference evidence="8" key="3">
    <citation type="journal article" date="2021" name="Curr. Microbiol.">
        <title>Complete genome of nocamycin-producing strain Saccharothrix syringae NRRL B-16468 reveals the biosynthetic potential for secondary metabolites.</title>
        <authorList>
            <person name="Mo X."/>
            <person name="Yang S."/>
        </authorList>
    </citation>
    <scope>NUCLEOTIDE SEQUENCE [LARGE SCALE GENOMIC DNA]</scope>
    <source>
        <strain evidence="8">ATCC 51364 / DSM 43886 / JCM 6844 / KCTC 9398 / NBRC 14523 / NRRL B-16468 / INA 2240</strain>
    </source>
</reference>
<dbReference type="InterPro" id="IPR050641">
    <property type="entry name" value="RIFMO-like"/>
</dbReference>
<dbReference type="InterPro" id="IPR002938">
    <property type="entry name" value="FAD-bd"/>
</dbReference>
<dbReference type="GO" id="GO:0071949">
    <property type="term" value="F:FAD binding"/>
    <property type="evidence" value="ECO:0007669"/>
    <property type="project" value="InterPro"/>
</dbReference>
<dbReference type="AlphaFoldDB" id="A0A1X9WEL8"/>
<dbReference type="PANTHER" id="PTHR43004">
    <property type="entry name" value="TRK SYSTEM POTASSIUM UPTAKE PROTEIN"/>
    <property type="match status" value="1"/>
</dbReference>
<comment type="similarity">
    <text evidence="2">Belongs to the PheA/TfdB FAD monooxygenase family.</text>
</comment>
<dbReference type="OrthoDB" id="8670884at2"/>
<evidence type="ECO:0000313" key="8">
    <source>
        <dbReference type="Proteomes" id="UP000325787"/>
    </source>
</evidence>
<sequence length="511" mass="54347">MGNIADKVPVLIAGAGPTGLTLAIDLARRGIPALIIDKDSKPSTASRGKAGIQPRSLEVFDDLGVVDEVVAAGTQRLPFRRFTRDRLVGEAIPYLHHAPTHDLPYRRLLFLPQSRVEQVLRDRLAALGGAVEAGVELVGFTRGADAVTATLSTPTGLRSVTADYLVGCDGGRSTVRKALDLPFRGHTETDRRLLVGDVEVDGLEPDAWYQWLDLDRGVVMLCPLSGTRSWQVQVTPPRDADGNERGPSVEAFQAAVDHVTGMPIRLSNATWLSTTRVNVRMVDRMRVGRVLLAGDAAHVHPVLGALGANTGIQDAYNLGWKLARALRDGPDCLALDSYERERLPVAEWTLKTSVASRDLVLAAMLAGTGGAEAGLTEETLQLGLGYRDGPLSAQLVEAGAVRAGDRAPDSPCLDPAGRPLRLFDAQRGPHFTLFGFGPGSAAAVRAAADAGVADLRAHLVPDHPPAYGLTGDALVLVRPDGHVGLVGAPDDFAAVHDYLSGLSRETDRPNR</sequence>
<gene>
    <name evidence="7" type="ORF">EKG83_19115</name>
</gene>
<dbReference type="Gene3D" id="3.50.50.60">
    <property type="entry name" value="FAD/NAD(P)-binding domain"/>
    <property type="match status" value="1"/>
</dbReference>
<evidence type="ECO:0000256" key="4">
    <source>
        <dbReference type="ARBA" id="ARBA00022827"/>
    </source>
</evidence>
<keyword evidence="3" id="KW-0285">Flavoprotein</keyword>
<dbReference type="PANTHER" id="PTHR43004:SF19">
    <property type="entry name" value="BINDING MONOOXYGENASE, PUTATIVE (JCVI)-RELATED"/>
    <property type="match status" value="1"/>
</dbReference>
<dbReference type="SUPFAM" id="SSF51905">
    <property type="entry name" value="FAD/NAD(P)-binding domain"/>
    <property type="match status" value="1"/>
</dbReference>
<dbReference type="NCBIfam" id="NF004832">
    <property type="entry name" value="PRK06184.1"/>
    <property type="match status" value="1"/>
</dbReference>